<evidence type="ECO:0000313" key="2">
    <source>
        <dbReference type="Proteomes" id="UP000615003"/>
    </source>
</evidence>
<name>A0ABR9EUY9_PSEVC</name>
<sequence>MNRIKMGLCTMMAKEMKLLNFTVNSNLTSQVSGNFTRCTTLIKSPAWGVRHL</sequence>
<proteinExistence type="predicted"/>
<gene>
    <name evidence="1" type="ORF">PCARR_b0190</name>
</gene>
<organism evidence="1 2">
    <name type="scientific">Pseudoalteromonas carrageenovora IAM 12662</name>
    <dbReference type="NCBI Taxonomy" id="1314868"/>
    <lineage>
        <taxon>Bacteria</taxon>
        <taxon>Pseudomonadati</taxon>
        <taxon>Pseudomonadota</taxon>
        <taxon>Gammaproteobacteria</taxon>
        <taxon>Alteromonadales</taxon>
        <taxon>Pseudoalteromonadaceae</taxon>
        <taxon>Pseudoalteromonas</taxon>
    </lineage>
</organism>
<dbReference type="EMBL" id="AQGW01000025">
    <property type="protein sequence ID" value="MBE0384243.1"/>
    <property type="molecule type" value="Genomic_DNA"/>
</dbReference>
<comment type="caution">
    <text evidence="1">The sequence shown here is derived from an EMBL/GenBank/DDBJ whole genome shotgun (WGS) entry which is preliminary data.</text>
</comment>
<accession>A0ABR9EUY9</accession>
<protein>
    <submittedName>
        <fullName evidence="1">Uncharacterized protein</fullName>
    </submittedName>
</protein>
<evidence type="ECO:0000313" key="1">
    <source>
        <dbReference type="EMBL" id="MBE0384243.1"/>
    </source>
</evidence>
<dbReference type="Proteomes" id="UP000615003">
    <property type="component" value="Unassembled WGS sequence"/>
</dbReference>
<reference evidence="1 2" key="1">
    <citation type="submission" date="2015-06" db="EMBL/GenBank/DDBJ databases">
        <title>Genome sequence of Pseudoalteromonas carrageenovora.</title>
        <authorList>
            <person name="Xie B.-B."/>
            <person name="Rong J.-C."/>
            <person name="Qin Q.-L."/>
            <person name="Zhang Y.-Z."/>
        </authorList>
    </citation>
    <scope>NUCLEOTIDE SEQUENCE [LARGE SCALE GENOMIC DNA]</scope>
    <source>
        <strain evidence="1 2">IAM 12662</strain>
    </source>
</reference>
<keyword evidence="2" id="KW-1185">Reference proteome</keyword>